<dbReference type="GO" id="GO:0006355">
    <property type="term" value="P:regulation of DNA-templated transcription"/>
    <property type="evidence" value="ECO:0007669"/>
    <property type="project" value="InterPro"/>
</dbReference>
<organism evidence="2 3">
    <name type="scientific">Roseivivax sediminis</name>
    <dbReference type="NCBI Taxonomy" id="936889"/>
    <lineage>
        <taxon>Bacteria</taxon>
        <taxon>Pseudomonadati</taxon>
        <taxon>Pseudomonadota</taxon>
        <taxon>Alphaproteobacteria</taxon>
        <taxon>Rhodobacterales</taxon>
        <taxon>Roseobacteraceae</taxon>
        <taxon>Roseivivax</taxon>
    </lineage>
</organism>
<dbReference type="OrthoDB" id="47316at2"/>
<gene>
    <name evidence="2" type="ORF">SAMN04515678_102222</name>
</gene>
<accession>A0A1I1U9I7</accession>
<name>A0A1I1U9I7_9RHOB</name>
<feature type="domain" description="Transcriptional coactivator p15 (PC4) C-terminal" evidence="1">
    <location>
        <begin position="10"/>
        <end position="55"/>
    </location>
</feature>
<protein>
    <submittedName>
        <fullName evidence="2">Transcriptional Coactivator p15 (PC4)</fullName>
    </submittedName>
</protein>
<evidence type="ECO:0000313" key="3">
    <source>
        <dbReference type="Proteomes" id="UP000325289"/>
    </source>
</evidence>
<evidence type="ECO:0000259" key="1">
    <source>
        <dbReference type="Pfam" id="PF02229"/>
    </source>
</evidence>
<dbReference type="Gene3D" id="2.30.31.10">
    <property type="entry name" value="Transcriptional Coactivator Pc4, Chain A"/>
    <property type="match status" value="1"/>
</dbReference>
<evidence type="ECO:0000313" key="2">
    <source>
        <dbReference type="EMBL" id="SFD67344.1"/>
    </source>
</evidence>
<dbReference type="InterPro" id="IPR003173">
    <property type="entry name" value="PC4_C"/>
</dbReference>
<dbReference type="InterPro" id="IPR009044">
    <property type="entry name" value="ssDNA-bd_transcriptional_reg"/>
</dbReference>
<reference evidence="2 3" key="1">
    <citation type="submission" date="2016-10" db="EMBL/GenBank/DDBJ databases">
        <authorList>
            <person name="Varghese N."/>
            <person name="Submissions S."/>
        </authorList>
    </citation>
    <scope>NUCLEOTIDE SEQUENCE [LARGE SCALE GENOMIC DNA]</scope>
    <source>
        <strain evidence="3">YIM D21,KCTC 23444,ACCC 10710</strain>
    </source>
</reference>
<dbReference type="RefSeq" id="WP_149754625.1">
    <property type="nucleotide sequence ID" value="NZ_FOMS01000002.1"/>
</dbReference>
<dbReference type="EMBL" id="FOMS01000002">
    <property type="protein sequence ID" value="SFD67344.1"/>
    <property type="molecule type" value="Genomic_DNA"/>
</dbReference>
<dbReference type="AlphaFoldDB" id="A0A1I1U9I7"/>
<dbReference type="SUPFAM" id="SSF54447">
    <property type="entry name" value="ssDNA-binding transcriptional regulator domain"/>
    <property type="match status" value="1"/>
</dbReference>
<sequence length="76" mass="8652">MPSFTTIKKNDREEIRIMRNDFKGHDMINVRVFYDAGGEMKPGKQGIAFKAEMLPDVLWALNETLAMPPECGGHQQ</sequence>
<dbReference type="Proteomes" id="UP000325289">
    <property type="component" value="Unassembled WGS sequence"/>
</dbReference>
<proteinExistence type="predicted"/>
<dbReference type="GO" id="GO:0003677">
    <property type="term" value="F:DNA binding"/>
    <property type="evidence" value="ECO:0007669"/>
    <property type="project" value="InterPro"/>
</dbReference>
<keyword evidence="3" id="KW-1185">Reference proteome</keyword>
<dbReference type="Pfam" id="PF02229">
    <property type="entry name" value="PC4"/>
    <property type="match status" value="1"/>
</dbReference>